<reference evidence="2" key="1">
    <citation type="submission" date="2021-06" db="EMBL/GenBank/DDBJ databases">
        <authorList>
            <person name="Kallberg Y."/>
            <person name="Tangrot J."/>
            <person name="Rosling A."/>
        </authorList>
    </citation>
    <scope>NUCLEOTIDE SEQUENCE</scope>
    <source>
        <strain evidence="2">UK204</strain>
    </source>
</reference>
<name>A0A9N9HUR4_9GLOM</name>
<organism evidence="2 3">
    <name type="scientific">Funneliformis caledonium</name>
    <dbReference type="NCBI Taxonomy" id="1117310"/>
    <lineage>
        <taxon>Eukaryota</taxon>
        <taxon>Fungi</taxon>
        <taxon>Fungi incertae sedis</taxon>
        <taxon>Mucoromycota</taxon>
        <taxon>Glomeromycotina</taxon>
        <taxon>Glomeromycetes</taxon>
        <taxon>Glomerales</taxon>
        <taxon>Glomeraceae</taxon>
        <taxon>Funneliformis</taxon>
    </lineage>
</organism>
<evidence type="ECO:0000313" key="2">
    <source>
        <dbReference type="EMBL" id="CAG8707393.1"/>
    </source>
</evidence>
<gene>
    <name evidence="2" type="ORF">FCALED_LOCUS13764</name>
</gene>
<dbReference type="AlphaFoldDB" id="A0A9N9HUR4"/>
<proteinExistence type="predicted"/>
<accession>A0A9N9HUR4</accession>
<feature type="coiled-coil region" evidence="1">
    <location>
        <begin position="1"/>
        <end position="28"/>
    </location>
</feature>
<keyword evidence="3" id="KW-1185">Reference proteome</keyword>
<evidence type="ECO:0000256" key="1">
    <source>
        <dbReference type="SAM" id="Coils"/>
    </source>
</evidence>
<dbReference type="EMBL" id="CAJVPQ010008495">
    <property type="protein sequence ID" value="CAG8707393.1"/>
    <property type="molecule type" value="Genomic_DNA"/>
</dbReference>
<comment type="caution">
    <text evidence="2">The sequence shown here is derived from an EMBL/GenBank/DDBJ whole genome shotgun (WGS) entry which is preliminary data.</text>
</comment>
<evidence type="ECO:0000313" key="3">
    <source>
        <dbReference type="Proteomes" id="UP000789570"/>
    </source>
</evidence>
<keyword evidence="1" id="KW-0175">Coiled coil</keyword>
<sequence length="47" mass="5322">ATTASSRKQELLEEIASLKEKLSKSEHGIIRYRRKTETEGVQIGGEY</sequence>
<dbReference type="Proteomes" id="UP000789570">
    <property type="component" value="Unassembled WGS sequence"/>
</dbReference>
<protein>
    <submittedName>
        <fullName evidence="2">3680_t:CDS:1</fullName>
    </submittedName>
</protein>
<feature type="non-terminal residue" evidence="2">
    <location>
        <position position="1"/>
    </location>
</feature>